<feature type="domain" description="Phosphotyrosine protein phosphatase I" evidence="2">
    <location>
        <begin position="3"/>
        <end position="136"/>
    </location>
</feature>
<dbReference type="InterPro" id="IPR036196">
    <property type="entry name" value="Ptyr_pPase_sf"/>
</dbReference>
<evidence type="ECO:0000313" key="3">
    <source>
        <dbReference type="EMBL" id="SVE54445.1"/>
    </source>
</evidence>
<reference evidence="3" key="1">
    <citation type="submission" date="2018-05" db="EMBL/GenBank/DDBJ databases">
        <authorList>
            <person name="Lanie J.A."/>
            <person name="Ng W.-L."/>
            <person name="Kazmierczak K.M."/>
            <person name="Andrzejewski T.M."/>
            <person name="Davidsen T.M."/>
            <person name="Wayne K.J."/>
            <person name="Tettelin H."/>
            <person name="Glass J.I."/>
            <person name="Rusch D."/>
            <person name="Podicherti R."/>
            <person name="Tsui H.-C.T."/>
            <person name="Winkler M.E."/>
        </authorList>
    </citation>
    <scope>NUCLEOTIDE SEQUENCE</scope>
</reference>
<dbReference type="PANTHER" id="PTHR43428">
    <property type="entry name" value="ARSENATE REDUCTASE"/>
    <property type="match status" value="1"/>
</dbReference>
<proteinExistence type="predicted"/>
<dbReference type="AlphaFoldDB" id="A0A383EDN8"/>
<accession>A0A383EDN8</accession>
<dbReference type="Gene3D" id="3.40.50.2300">
    <property type="match status" value="1"/>
</dbReference>
<organism evidence="3">
    <name type="scientific">marine metagenome</name>
    <dbReference type="NCBI Taxonomy" id="408172"/>
    <lineage>
        <taxon>unclassified sequences</taxon>
        <taxon>metagenomes</taxon>
        <taxon>ecological metagenomes</taxon>
    </lineage>
</organism>
<dbReference type="InterPro" id="IPR023485">
    <property type="entry name" value="Ptyr_pPase"/>
</dbReference>
<keyword evidence="1" id="KW-0059">Arsenical resistance</keyword>
<dbReference type="GO" id="GO:0046685">
    <property type="term" value="P:response to arsenic-containing substance"/>
    <property type="evidence" value="ECO:0007669"/>
    <property type="project" value="UniProtKB-KW"/>
</dbReference>
<protein>
    <recommendedName>
        <fullName evidence="2">Phosphotyrosine protein phosphatase I domain-containing protein</fullName>
    </recommendedName>
</protein>
<dbReference type="EMBL" id="UINC01224706">
    <property type="protein sequence ID" value="SVE54445.1"/>
    <property type="molecule type" value="Genomic_DNA"/>
</dbReference>
<gene>
    <name evidence="3" type="ORF">METZ01_LOCUS507299</name>
</gene>
<evidence type="ECO:0000259" key="2">
    <source>
        <dbReference type="SMART" id="SM00226"/>
    </source>
</evidence>
<sequence length="142" mass="16161">MKHRIIFICTGNSCRSQIAEGLLQKEAGNKFDIFSAGSHPSRLHPAAISVMEEWGIDISHQKSESIANFIDKNIDTIITVCDNANESCPAFPNEKIRLHWNIKDPFHGWGNEQEDLPPYRIARDELKKRIDKFLSSKNIDSL</sequence>
<dbReference type="SUPFAM" id="SSF52788">
    <property type="entry name" value="Phosphotyrosine protein phosphatases I"/>
    <property type="match status" value="1"/>
</dbReference>
<dbReference type="PANTHER" id="PTHR43428:SF1">
    <property type="entry name" value="ARSENATE REDUCTASE"/>
    <property type="match status" value="1"/>
</dbReference>
<dbReference type="SMART" id="SM00226">
    <property type="entry name" value="LMWPc"/>
    <property type="match status" value="1"/>
</dbReference>
<dbReference type="Pfam" id="PF01451">
    <property type="entry name" value="LMWPc"/>
    <property type="match status" value="1"/>
</dbReference>
<dbReference type="CDD" id="cd16345">
    <property type="entry name" value="LMWP_ArsC"/>
    <property type="match status" value="1"/>
</dbReference>
<evidence type="ECO:0000256" key="1">
    <source>
        <dbReference type="ARBA" id="ARBA00022849"/>
    </source>
</evidence>
<name>A0A383EDN8_9ZZZZ</name>